<evidence type="ECO:0000313" key="1">
    <source>
        <dbReference type="EMBL" id="KKZ95373.1"/>
    </source>
</evidence>
<dbReference type="EMBL" id="LCYN01000019">
    <property type="protein sequence ID" value="KKZ95373.1"/>
    <property type="molecule type" value="Genomic_DNA"/>
</dbReference>
<protein>
    <recommendedName>
        <fullName evidence="3">Spore coat protein</fullName>
    </recommendedName>
</protein>
<dbReference type="Gene3D" id="1.20.1260.10">
    <property type="match status" value="1"/>
</dbReference>
<reference evidence="2" key="2">
    <citation type="submission" date="2015-04" db="EMBL/GenBank/DDBJ databases">
        <title>Draft Genome Sequences of Eight Spore-Forming Food Isolates of Bacillus cereus Genome sequencing.</title>
        <authorList>
            <person name="Krawcyk A.O."/>
            <person name="de Jong A."/>
            <person name="Eijlander R.T."/>
            <person name="Berendsen E.M."/>
            <person name="Holsappel S."/>
            <person name="Wells-Bennik M."/>
            <person name="Kuipers O.P."/>
        </authorList>
    </citation>
    <scope>NUCLEOTIDE SEQUENCE [LARGE SCALE GENOMIC DNA]</scope>
    <source>
        <strain evidence="2">B4147</strain>
    </source>
</reference>
<dbReference type="InterPro" id="IPR012347">
    <property type="entry name" value="Ferritin-like"/>
</dbReference>
<organism evidence="1 2">
    <name type="scientific">Bacillus wiedmannii</name>
    <dbReference type="NCBI Taxonomy" id="1890302"/>
    <lineage>
        <taxon>Bacteria</taxon>
        <taxon>Bacillati</taxon>
        <taxon>Bacillota</taxon>
        <taxon>Bacilli</taxon>
        <taxon>Bacillales</taxon>
        <taxon>Bacillaceae</taxon>
        <taxon>Bacillus</taxon>
        <taxon>Bacillus cereus group</taxon>
    </lineage>
</organism>
<dbReference type="Proteomes" id="UP000035350">
    <property type="component" value="Unassembled WGS sequence"/>
</dbReference>
<dbReference type="RefSeq" id="WP_046958508.1">
    <property type="nucleotide sequence ID" value="NZ_LCYN01000019.1"/>
</dbReference>
<evidence type="ECO:0000313" key="2">
    <source>
        <dbReference type="Proteomes" id="UP000035350"/>
    </source>
</evidence>
<evidence type="ECO:0008006" key="3">
    <source>
        <dbReference type="Google" id="ProtNLM"/>
    </source>
</evidence>
<sequence length="63" mass="7127">MEENVKGVHEINELHEMLTFKNVCMTKSAVMAGVAQDPALKNLLQQDVNMTMKHCQELKNLLS</sequence>
<dbReference type="AlphaFoldDB" id="A0A0G8C686"/>
<proteinExistence type="predicted"/>
<gene>
    <name evidence="1" type="ORF">B4147_3245</name>
</gene>
<dbReference type="PATRIC" id="fig|1396.433.peg.2117"/>
<reference evidence="1 2" key="1">
    <citation type="journal article" date="2015" name="Genome Announc.">
        <title>Next-Generation Whole-Genome Sequencing of Eight Strains of Bacillus cereus, Isolated from Food.</title>
        <authorList>
            <person name="Krawczyk A.O."/>
            <person name="de Jong A."/>
            <person name="Eijlander R.T."/>
            <person name="Berendsen E.M."/>
            <person name="Holsappel S."/>
            <person name="Wells-Bennik M.H."/>
            <person name="Kuipers O.P."/>
        </authorList>
    </citation>
    <scope>NUCLEOTIDE SEQUENCE [LARGE SCALE GENOMIC DNA]</scope>
    <source>
        <strain evidence="1 2">B4147</strain>
    </source>
</reference>
<comment type="caution">
    <text evidence="1">The sequence shown here is derived from an EMBL/GenBank/DDBJ whole genome shotgun (WGS) entry which is preliminary data.</text>
</comment>
<accession>A0A0G8C686</accession>
<name>A0A0G8C686_9BACI</name>